<proteinExistence type="predicted"/>
<reference evidence="1 2" key="1">
    <citation type="submission" date="2019-05" db="EMBL/GenBank/DDBJ databases">
        <title>Another draft genome of Portunus trituberculatus and its Hox gene families provides insights of decapod evolution.</title>
        <authorList>
            <person name="Jeong J.-H."/>
            <person name="Song I."/>
            <person name="Kim S."/>
            <person name="Choi T."/>
            <person name="Kim D."/>
            <person name="Ryu S."/>
            <person name="Kim W."/>
        </authorList>
    </citation>
    <scope>NUCLEOTIDE SEQUENCE [LARGE SCALE GENOMIC DNA]</scope>
    <source>
        <tissue evidence="1">Muscle</tissue>
    </source>
</reference>
<comment type="caution">
    <text evidence="1">The sequence shown here is derived from an EMBL/GenBank/DDBJ whole genome shotgun (WGS) entry which is preliminary data.</text>
</comment>
<evidence type="ECO:0000313" key="1">
    <source>
        <dbReference type="EMBL" id="MPC77960.1"/>
    </source>
</evidence>
<accession>A0A5B7HZV0</accession>
<dbReference type="Proteomes" id="UP000324222">
    <property type="component" value="Unassembled WGS sequence"/>
</dbReference>
<sequence>MQRDESSHVHGEKERWADTYVMEVIRVGGQEGGTGRNAYSDTKGGRNKSFSVPAWVLGAVSVAFVHFD</sequence>
<dbReference type="EMBL" id="VSRR010047204">
    <property type="protein sequence ID" value="MPC77960.1"/>
    <property type="molecule type" value="Genomic_DNA"/>
</dbReference>
<evidence type="ECO:0000313" key="2">
    <source>
        <dbReference type="Proteomes" id="UP000324222"/>
    </source>
</evidence>
<gene>
    <name evidence="1" type="ORF">E2C01_072430</name>
</gene>
<protein>
    <submittedName>
        <fullName evidence="1">Uncharacterized protein</fullName>
    </submittedName>
</protein>
<name>A0A5B7HZV0_PORTR</name>
<organism evidence="1 2">
    <name type="scientific">Portunus trituberculatus</name>
    <name type="common">Swimming crab</name>
    <name type="synonym">Neptunus trituberculatus</name>
    <dbReference type="NCBI Taxonomy" id="210409"/>
    <lineage>
        <taxon>Eukaryota</taxon>
        <taxon>Metazoa</taxon>
        <taxon>Ecdysozoa</taxon>
        <taxon>Arthropoda</taxon>
        <taxon>Crustacea</taxon>
        <taxon>Multicrustacea</taxon>
        <taxon>Malacostraca</taxon>
        <taxon>Eumalacostraca</taxon>
        <taxon>Eucarida</taxon>
        <taxon>Decapoda</taxon>
        <taxon>Pleocyemata</taxon>
        <taxon>Brachyura</taxon>
        <taxon>Eubrachyura</taxon>
        <taxon>Portunoidea</taxon>
        <taxon>Portunidae</taxon>
        <taxon>Portuninae</taxon>
        <taxon>Portunus</taxon>
    </lineage>
</organism>
<dbReference type="AlphaFoldDB" id="A0A5B7HZV0"/>
<keyword evidence="2" id="KW-1185">Reference proteome</keyword>